<evidence type="ECO:0000313" key="2">
    <source>
        <dbReference type="Proteomes" id="UP000515162"/>
    </source>
</evidence>
<dbReference type="GO" id="GO:0003824">
    <property type="term" value="F:catalytic activity"/>
    <property type="evidence" value="ECO:0007669"/>
    <property type="project" value="InterPro"/>
</dbReference>
<sequence>MRLIQLNLNHCTAAQDLLVQTVRERRVELALLSEPYRTAASPDWALDRTKKAAIWRCSRETQQITDVLSDIGFVRARVGRWWVYNVYLAPSLTLIAFSRALDRLAADARGRTQVLIAGDFNAWSESWGSSTTNARGRIVLEAFATLDLALLNHGNRHTFRRAGLGSVVDLTFTSGSSYRLARWRLSEDYTGSDHLAIICDLGSPPSSQAQTPAQARIKYKTDSLDTQVFREQFLPMASRQGAELTAVELMRRLKAACDASMQSSRSHSRRRAPVYWWNQEIESARRECLSARRRYQRARGAESFAERQSEYRARRKTLKIAIRESKRKCFLDLCDSADSDPWGSAYKVVVKKAYTRTPKLLDPAMRM</sequence>
<dbReference type="PANTHER" id="PTHR33273:SF4">
    <property type="entry name" value="ENDONUCLEASE_EXONUCLEASE_PHOSPHATASE DOMAIN-CONTAINING PROTEIN"/>
    <property type="match status" value="1"/>
</dbReference>
<dbReference type="Proteomes" id="UP000515162">
    <property type="component" value="Unplaced"/>
</dbReference>
<dbReference type="Pfam" id="PF14529">
    <property type="entry name" value="Exo_endo_phos_2"/>
    <property type="match status" value="1"/>
</dbReference>
<dbReference type="SUPFAM" id="SSF56219">
    <property type="entry name" value="DNase I-like"/>
    <property type="match status" value="1"/>
</dbReference>
<organism evidence="2 3">
    <name type="scientific">Drosophila mauritiana</name>
    <name type="common">Fruit fly</name>
    <dbReference type="NCBI Taxonomy" id="7226"/>
    <lineage>
        <taxon>Eukaryota</taxon>
        <taxon>Metazoa</taxon>
        <taxon>Ecdysozoa</taxon>
        <taxon>Arthropoda</taxon>
        <taxon>Hexapoda</taxon>
        <taxon>Insecta</taxon>
        <taxon>Pterygota</taxon>
        <taxon>Neoptera</taxon>
        <taxon>Endopterygota</taxon>
        <taxon>Diptera</taxon>
        <taxon>Brachycera</taxon>
        <taxon>Muscomorpha</taxon>
        <taxon>Ephydroidea</taxon>
        <taxon>Drosophilidae</taxon>
        <taxon>Drosophila</taxon>
        <taxon>Sophophora</taxon>
    </lineage>
</organism>
<evidence type="ECO:0000313" key="3">
    <source>
        <dbReference type="RefSeq" id="XP_033172853.1"/>
    </source>
</evidence>
<dbReference type="RefSeq" id="XP_033172853.1">
    <property type="nucleotide sequence ID" value="XM_033316962.1"/>
</dbReference>
<evidence type="ECO:0000259" key="1">
    <source>
        <dbReference type="Pfam" id="PF14529"/>
    </source>
</evidence>
<dbReference type="PANTHER" id="PTHR33273">
    <property type="entry name" value="DOMAIN-CONTAINING PROTEIN, PUTATIVE-RELATED"/>
    <property type="match status" value="1"/>
</dbReference>
<name>A0A6P8KUR3_DROMA</name>
<dbReference type="InterPro" id="IPR005135">
    <property type="entry name" value="Endo/exonuclease/phosphatase"/>
</dbReference>
<dbReference type="AlphaFoldDB" id="A0A6P8KUR3"/>
<keyword evidence="2" id="KW-1185">Reference proteome</keyword>
<dbReference type="InterPro" id="IPR036691">
    <property type="entry name" value="Endo/exonu/phosph_ase_sf"/>
</dbReference>
<gene>
    <name evidence="3" type="primary">LOC117150169</name>
</gene>
<proteinExistence type="predicted"/>
<accession>A0A6P8KUR3</accession>
<feature type="domain" description="Endonuclease/exonuclease/phosphatase" evidence="1">
    <location>
        <begin position="83"/>
        <end position="198"/>
    </location>
</feature>
<dbReference type="Gene3D" id="3.60.10.10">
    <property type="entry name" value="Endonuclease/exonuclease/phosphatase"/>
    <property type="match status" value="1"/>
</dbReference>
<reference evidence="3" key="1">
    <citation type="submission" date="2025-08" db="UniProtKB">
        <authorList>
            <consortium name="RefSeq"/>
        </authorList>
    </citation>
    <scope>IDENTIFICATION</scope>
    <source>
        <strain evidence="3">Mau12</strain>
        <tissue evidence="3">Whole Body</tissue>
    </source>
</reference>
<protein>
    <submittedName>
        <fullName evidence="3">Uncharacterized protein LOC117150169</fullName>
    </submittedName>
</protein>
<dbReference type="GeneID" id="117150169"/>
<dbReference type="CDD" id="cd09077">
    <property type="entry name" value="R1-I-EN"/>
    <property type="match status" value="1"/>
</dbReference>